<evidence type="ECO:0000313" key="5">
    <source>
        <dbReference type="EMBL" id="WEL38742.1"/>
    </source>
</evidence>
<feature type="transmembrane region" description="Helical" evidence="2">
    <location>
        <begin position="161"/>
        <end position="182"/>
    </location>
</feature>
<dbReference type="EMBL" id="CP119070">
    <property type="protein sequence ID" value="WEL39383.1"/>
    <property type="molecule type" value="Genomic_DNA"/>
</dbReference>
<accession>A0ABY8CP35</accession>
<keyword evidence="7" id="KW-1185">Reference proteome</keyword>
<evidence type="ECO:0000313" key="3">
    <source>
        <dbReference type="EMBL" id="WEL38338.1"/>
    </source>
</evidence>
<name>A0ABY8CP35_ENCHE</name>
<feature type="transmembrane region" description="Helical" evidence="2">
    <location>
        <begin position="228"/>
        <end position="246"/>
    </location>
</feature>
<keyword evidence="2" id="KW-0812">Transmembrane</keyword>
<feature type="transmembrane region" description="Helical" evidence="2">
    <location>
        <begin position="130"/>
        <end position="149"/>
    </location>
</feature>
<dbReference type="EMBL" id="CP119066">
    <property type="protein sequence ID" value="WEL38541.1"/>
    <property type="molecule type" value="Genomic_DNA"/>
</dbReference>
<evidence type="ECO:0000313" key="4">
    <source>
        <dbReference type="EMBL" id="WEL38541.1"/>
    </source>
</evidence>
<feature type="transmembrane region" description="Helical" evidence="2">
    <location>
        <begin position="98"/>
        <end position="118"/>
    </location>
</feature>
<sequence length="269" mass="30960">MNFTINVSQLYLKNNYTKEHRVKLDWRDAMRICVAPMSIVLPVIIYSLLEEHAIRHSILLKFIIVLPPFLYSGIQYFILFDKNRRTQCESPSIFNSAIGFLLSIALLLPFVTAFIFIIGLSITNWKKYDIHFFLTVTSPHLISFAYLLSTSCSLTRSNFQYTTTGAVDILLDLIIFILMLGTMADLSSRKENDLNDFCPVTIFAIVALIRSYRESYLLSAKHRGPTKIWRLAILTIPLLIVIATIYKPSVRLLLLDTFKEEFQALYSKI</sequence>
<dbReference type="InterPro" id="IPR019081">
    <property type="entry name" value="UPF0328"/>
</dbReference>
<comment type="similarity">
    <text evidence="1">Belongs to the UPF0328 family.</text>
</comment>
<dbReference type="Pfam" id="PF09591">
    <property type="entry name" value="DUF2463"/>
    <property type="match status" value="1"/>
</dbReference>
<dbReference type="EMBL" id="CP119065">
    <property type="protein sequence ID" value="WEL38338.1"/>
    <property type="molecule type" value="Genomic_DNA"/>
</dbReference>
<dbReference type="Proteomes" id="UP001217963">
    <property type="component" value="Chromosome VI"/>
</dbReference>
<reference evidence="5 7" key="1">
    <citation type="submission" date="2023-02" db="EMBL/GenBank/DDBJ databases">
        <title>Encephalitozoon hellem ATCC 50451 complete genome.</title>
        <authorList>
            <person name="Mascarenhas dos Santos A.C."/>
            <person name="Julian A.T."/>
            <person name="Pombert J.-F."/>
        </authorList>
    </citation>
    <scope>NUCLEOTIDE SEQUENCE [LARGE SCALE GENOMIC DNA]</scope>
    <source>
        <strain evidence="5 7">ATCC 50451</strain>
    </source>
</reference>
<protein>
    <submittedName>
        <fullName evidence="5">DUF2463 domain-containing protein</fullName>
    </submittedName>
</protein>
<evidence type="ECO:0000256" key="2">
    <source>
        <dbReference type="SAM" id="Phobius"/>
    </source>
</evidence>
<evidence type="ECO:0000256" key="1">
    <source>
        <dbReference type="ARBA" id="ARBA00010346"/>
    </source>
</evidence>
<feature type="transmembrane region" description="Helical" evidence="2">
    <location>
        <begin position="29"/>
        <end position="49"/>
    </location>
</feature>
<keyword evidence="2" id="KW-0472">Membrane</keyword>
<evidence type="ECO:0000313" key="6">
    <source>
        <dbReference type="EMBL" id="WEL39383.1"/>
    </source>
</evidence>
<gene>
    <name evidence="3" type="ORF">PFJ87_04g00070</name>
    <name evidence="4" type="ORF">PFJ87_05g00090</name>
    <name evidence="5" type="ORF">PFJ87_06g00070</name>
    <name evidence="6" type="ORF">PFJ87_09g00100</name>
</gene>
<keyword evidence="2" id="KW-1133">Transmembrane helix</keyword>
<evidence type="ECO:0000313" key="7">
    <source>
        <dbReference type="Proteomes" id="UP001217963"/>
    </source>
</evidence>
<dbReference type="Proteomes" id="UP001217963">
    <property type="component" value="Chromosome IX"/>
</dbReference>
<dbReference type="EMBL" id="CP119067">
    <property type="protein sequence ID" value="WEL38742.1"/>
    <property type="molecule type" value="Genomic_DNA"/>
</dbReference>
<proteinExistence type="inferred from homology"/>
<organism evidence="5 7">
    <name type="scientific">Encephalitozoon hellem</name>
    <name type="common">Microsporidian parasite</name>
    <dbReference type="NCBI Taxonomy" id="27973"/>
    <lineage>
        <taxon>Eukaryota</taxon>
        <taxon>Fungi</taxon>
        <taxon>Fungi incertae sedis</taxon>
        <taxon>Microsporidia</taxon>
        <taxon>Unikaryonidae</taxon>
        <taxon>Encephalitozoon</taxon>
    </lineage>
</organism>
<dbReference type="Proteomes" id="UP001217963">
    <property type="component" value="Chromosome IV"/>
</dbReference>
<dbReference type="Proteomes" id="UP001217963">
    <property type="component" value="Chromosome V"/>
</dbReference>
<feature type="transmembrane region" description="Helical" evidence="2">
    <location>
        <begin position="58"/>
        <end position="78"/>
    </location>
</feature>